<dbReference type="RefSeq" id="WP_150042908.1">
    <property type="nucleotide sequence ID" value="NZ_OW485601.1"/>
</dbReference>
<protein>
    <submittedName>
        <fullName evidence="2">Porin</fullName>
    </submittedName>
</protein>
<organism evidence="2 3">
    <name type="scientific">Rhodovastum atsumiense</name>
    <dbReference type="NCBI Taxonomy" id="504468"/>
    <lineage>
        <taxon>Bacteria</taxon>
        <taxon>Pseudomonadati</taxon>
        <taxon>Pseudomonadota</taxon>
        <taxon>Alphaproteobacteria</taxon>
        <taxon>Acetobacterales</taxon>
        <taxon>Acetobacteraceae</taxon>
        <taxon>Rhodovastum</taxon>
    </lineage>
</organism>
<evidence type="ECO:0000313" key="2">
    <source>
        <dbReference type="EMBL" id="KAA5610054.1"/>
    </source>
</evidence>
<feature type="signal peptide" evidence="1">
    <location>
        <begin position="1"/>
        <end position="24"/>
    </location>
</feature>
<reference evidence="2 3" key="1">
    <citation type="submission" date="2019-09" db="EMBL/GenBank/DDBJ databases">
        <title>Genome sequence of Rhodovastum atsumiense, a diverse member of the Acetobacteraceae family of non-sulfur purple photosynthetic bacteria.</title>
        <authorList>
            <person name="Meyer T."/>
            <person name="Kyndt J."/>
        </authorList>
    </citation>
    <scope>NUCLEOTIDE SEQUENCE [LARGE SCALE GENOMIC DNA]</scope>
    <source>
        <strain evidence="2 3">DSM 21279</strain>
    </source>
</reference>
<evidence type="ECO:0000313" key="3">
    <source>
        <dbReference type="Proteomes" id="UP000325255"/>
    </source>
</evidence>
<accession>A0A5M6IP48</accession>
<proteinExistence type="predicted"/>
<gene>
    <name evidence="2" type="ORF">F1189_21365</name>
</gene>
<evidence type="ECO:0000256" key="1">
    <source>
        <dbReference type="SAM" id="SignalP"/>
    </source>
</evidence>
<comment type="caution">
    <text evidence="2">The sequence shown here is derived from an EMBL/GenBank/DDBJ whole genome shotgun (WGS) entry which is preliminary data.</text>
</comment>
<feature type="chain" id="PRO_5024284886" evidence="1">
    <location>
        <begin position="25"/>
        <end position="456"/>
    </location>
</feature>
<keyword evidence="3" id="KW-1185">Reference proteome</keyword>
<keyword evidence="1" id="KW-0732">Signal</keyword>
<dbReference type="SUPFAM" id="SSF56935">
    <property type="entry name" value="Porins"/>
    <property type="match status" value="1"/>
</dbReference>
<name>A0A5M6IP48_9PROT</name>
<dbReference type="Proteomes" id="UP000325255">
    <property type="component" value="Unassembled WGS sequence"/>
</dbReference>
<dbReference type="OrthoDB" id="6758483at2"/>
<dbReference type="Gene3D" id="2.40.160.10">
    <property type="entry name" value="Porin"/>
    <property type="match status" value="1"/>
</dbReference>
<dbReference type="EMBL" id="VWPK01000039">
    <property type="protein sequence ID" value="KAA5610054.1"/>
    <property type="molecule type" value="Genomic_DNA"/>
</dbReference>
<dbReference type="AlphaFoldDB" id="A0A5M6IP48"/>
<dbReference type="InterPro" id="IPR023614">
    <property type="entry name" value="Porin_dom_sf"/>
</dbReference>
<sequence>MRTILLAGVAVLGVVPVTLSPARAQLQTQYPYTPPTGATPVSTPGAGTAVPTYTTNPPLAPSNVTVRLAGRLTTVFAAASDSGRNNPSLNGSKTASYQFYEYARLYPSFDAVAANGLKFGAFLEIRQDNAVAAGGAAGGTSISASNNARGALYFRRETGYFGTDQLGFLRFGATDQPTSLFITGTSENFNAGGWNGDTAFFSGNTIPTWPFEDVGNLFTTTKLVYVSPKFSDVVDFGISYEPNTGACPVAQTGCDALSSSPTASDAARRRNTIDAVLRARSAIGPVGIAATLGTIQSGNVQYNGTTTPSVGPYDGLSIIDVGLQATYGGFAVGGHFLSGRVNGQWALVPSAGRDAVAYVVGGSYAFGPAIVGVQVFNYQSAGAWTPQRVGVARSRNEYGIAAGGTLTVAPGAYLFLSYLYGHRHQAGVDLLTGATGVSSNNNTRAQAISLATQFRW</sequence>